<dbReference type="InterPro" id="IPR036397">
    <property type="entry name" value="RNaseH_sf"/>
</dbReference>
<dbReference type="InterPro" id="IPR012337">
    <property type="entry name" value="RNaseH-like_sf"/>
</dbReference>
<dbReference type="PANTHER" id="PTHR34023:SF4">
    <property type="entry name" value="RNASE H TYPE-1 DOMAIN-CONTAINING PROTEIN"/>
    <property type="match status" value="1"/>
</dbReference>
<dbReference type="CDD" id="cd06222">
    <property type="entry name" value="RNase_H_like"/>
    <property type="match status" value="1"/>
</dbReference>
<dbReference type="InterPro" id="IPR002156">
    <property type="entry name" value="RNaseH_domain"/>
</dbReference>
<dbReference type="PANTHER" id="PTHR34023">
    <property type="entry name" value="RNASE H DOMAIN-CONTAINING PROTEIN"/>
    <property type="match status" value="1"/>
</dbReference>
<evidence type="ECO:0000259" key="1">
    <source>
        <dbReference type="Pfam" id="PF13456"/>
    </source>
</evidence>
<name>A0AAD9XCE0_9ROSI</name>
<keyword evidence="3" id="KW-1185">Reference proteome</keyword>
<comment type="caution">
    <text evidence="2">The sequence shown here is derived from an EMBL/GenBank/DDBJ whole genome shotgun (WGS) entry which is preliminary data.</text>
</comment>
<organism evidence="2 3">
    <name type="scientific">Dipteronia dyeriana</name>
    <dbReference type="NCBI Taxonomy" id="168575"/>
    <lineage>
        <taxon>Eukaryota</taxon>
        <taxon>Viridiplantae</taxon>
        <taxon>Streptophyta</taxon>
        <taxon>Embryophyta</taxon>
        <taxon>Tracheophyta</taxon>
        <taxon>Spermatophyta</taxon>
        <taxon>Magnoliopsida</taxon>
        <taxon>eudicotyledons</taxon>
        <taxon>Gunneridae</taxon>
        <taxon>Pentapetalae</taxon>
        <taxon>rosids</taxon>
        <taxon>malvids</taxon>
        <taxon>Sapindales</taxon>
        <taxon>Sapindaceae</taxon>
        <taxon>Hippocastanoideae</taxon>
        <taxon>Acereae</taxon>
        <taxon>Dipteronia</taxon>
    </lineage>
</organism>
<gene>
    <name evidence="2" type="ORF">Ddye_009638</name>
</gene>
<sequence>MFEGLNMAWKSGYRKVIVESNSLTTIQLLTKDINSNHRLLNLVQNYKRMIVDDWICEVVHVYREVNMVADGLAWLGHGMAIGLIVLGDPPLEIKSILKVDANAKLILGTT</sequence>
<dbReference type="AlphaFoldDB" id="A0AAD9XCE0"/>
<reference evidence="2" key="1">
    <citation type="journal article" date="2023" name="Plant J.">
        <title>Genome sequences and population genomics provide insights into the demographic history, inbreeding, and mutation load of two 'living fossil' tree species of Dipteronia.</title>
        <authorList>
            <person name="Feng Y."/>
            <person name="Comes H.P."/>
            <person name="Chen J."/>
            <person name="Zhu S."/>
            <person name="Lu R."/>
            <person name="Zhang X."/>
            <person name="Li P."/>
            <person name="Qiu J."/>
            <person name="Olsen K.M."/>
            <person name="Qiu Y."/>
        </authorList>
    </citation>
    <scope>NUCLEOTIDE SEQUENCE</scope>
    <source>
        <strain evidence="2">KIB01</strain>
    </source>
</reference>
<dbReference type="InterPro" id="IPR044730">
    <property type="entry name" value="RNase_H-like_dom_plant"/>
</dbReference>
<dbReference type="Pfam" id="PF13456">
    <property type="entry name" value="RVT_3"/>
    <property type="match status" value="1"/>
</dbReference>
<dbReference type="SUPFAM" id="SSF53098">
    <property type="entry name" value="Ribonuclease H-like"/>
    <property type="match status" value="1"/>
</dbReference>
<dbReference type="EMBL" id="JANJYI010000003">
    <property type="protein sequence ID" value="KAK2656586.1"/>
    <property type="molecule type" value="Genomic_DNA"/>
</dbReference>
<dbReference type="GO" id="GO:0003676">
    <property type="term" value="F:nucleic acid binding"/>
    <property type="evidence" value="ECO:0007669"/>
    <property type="project" value="InterPro"/>
</dbReference>
<dbReference type="GO" id="GO:0004523">
    <property type="term" value="F:RNA-DNA hybrid ribonuclease activity"/>
    <property type="evidence" value="ECO:0007669"/>
    <property type="project" value="InterPro"/>
</dbReference>
<dbReference type="Gene3D" id="3.30.420.10">
    <property type="entry name" value="Ribonuclease H-like superfamily/Ribonuclease H"/>
    <property type="match status" value="1"/>
</dbReference>
<feature type="domain" description="RNase H type-1" evidence="1">
    <location>
        <begin position="2"/>
        <end position="73"/>
    </location>
</feature>
<dbReference type="Proteomes" id="UP001280121">
    <property type="component" value="Unassembled WGS sequence"/>
</dbReference>
<protein>
    <recommendedName>
        <fullName evidence="1">RNase H type-1 domain-containing protein</fullName>
    </recommendedName>
</protein>
<proteinExistence type="predicted"/>
<evidence type="ECO:0000313" key="2">
    <source>
        <dbReference type="EMBL" id="KAK2656586.1"/>
    </source>
</evidence>
<evidence type="ECO:0000313" key="3">
    <source>
        <dbReference type="Proteomes" id="UP001280121"/>
    </source>
</evidence>
<accession>A0AAD9XCE0</accession>